<feature type="compositionally biased region" description="Basic and acidic residues" evidence="1">
    <location>
        <begin position="951"/>
        <end position="970"/>
    </location>
</feature>
<evidence type="ECO:0000313" key="2">
    <source>
        <dbReference type="EMBL" id="CUC10502.1"/>
    </source>
</evidence>
<feature type="compositionally biased region" description="Polar residues" evidence="1">
    <location>
        <begin position="1156"/>
        <end position="1168"/>
    </location>
</feature>
<organism evidence="2">
    <name type="scientific">Chromera velia CCMP2878</name>
    <dbReference type="NCBI Taxonomy" id="1169474"/>
    <lineage>
        <taxon>Eukaryota</taxon>
        <taxon>Sar</taxon>
        <taxon>Alveolata</taxon>
        <taxon>Colpodellida</taxon>
        <taxon>Chromeraceae</taxon>
        <taxon>Chromera</taxon>
    </lineage>
</organism>
<accession>A0A0K6SAD1</accession>
<feature type="compositionally biased region" description="Polar residues" evidence="1">
    <location>
        <begin position="972"/>
        <end position="991"/>
    </location>
</feature>
<feature type="compositionally biased region" description="Polar residues" evidence="1">
    <location>
        <begin position="571"/>
        <end position="580"/>
    </location>
</feature>
<feature type="compositionally biased region" description="Low complexity" evidence="1">
    <location>
        <begin position="798"/>
        <end position="816"/>
    </location>
</feature>
<feature type="compositionally biased region" description="Polar residues" evidence="1">
    <location>
        <begin position="895"/>
        <end position="904"/>
    </location>
</feature>
<feature type="compositionally biased region" description="Low complexity" evidence="1">
    <location>
        <begin position="582"/>
        <end position="608"/>
    </location>
</feature>
<reference evidence="2" key="1">
    <citation type="submission" date="2014-11" db="EMBL/GenBank/DDBJ databases">
        <title>Molecular phylogeny of cliff fern family Woodsiaceae with morphological implications.</title>
        <authorList>
            <person name="Shao Y.-Z."/>
            <person name="Wei R."/>
            <person name="Zhang X.-C."/>
        </authorList>
    </citation>
    <scope>NUCLEOTIDE SEQUENCE</scope>
</reference>
<feature type="compositionally biased region" description="Low complexity" evidence="1">
    <location>
        <begin position="1141"/>
        <end position="1151"/>
    </location>
</feature>
<feature type="compositionally biased region" description="Basic and acidic residues" evidence="1">
    <location>
        <begin position="17"/>
        <end position="27"/>
    </location>
</feature>
<dbReference type="PhylomeDB" id="A0A0K6SAD1"/>
<feature type="region of interest" description="Disordered" evidence="1">
    <location>
        <begin position="17"/>
        <end position="102"/>
    </location>
</feature>
<feature type="compositionally biased region" description="Polar residues" evidence="1">
    <location>
        <begin position="40"/>
        <end position="55"/>
    </location>
</feature>
<feature type="compositionally biased region" description="Basic and acidic residues" evidence="1">
    <location>
        <begin position="495"/>
        <end position="538"/>
    </location>
</feature>
<feature type="compositionally biased region" description="Basic and acidic residues" evidence="1">
    <location>
        <begin position="843"/>
        <end position="873"/>
    </location>
</feature>
<feature type="compositionally biased region" description="Basic and acidic residues" evidence="1">
    <location>
        <begin position="609"/>
        <end position="625"/>
    </location>
</feature>
<gene>
    <name evidence="2" type="ORF">Cvel_9265.t1.CR2</name>
</gene>
<dbReference type="AlphaFoldDB" id="A0A0K6SAD1"/>
<feature type="region of interest" description="Disordered" evidence="1">
    <location>
        <begin position="224"/>
        <end position="263"/>
    </location>
</feature>
<feature type="compositionally biased region" description="Low complexity" evidence="1">
    <location>
        <begin position="417"/>
        <end position="429"/>
    </location>
</feature>
<proteinExistence type="predicted"/>
<feature type="compositionally biased region" description="Basic and acidic residues" evidence="1">
    <location>
        <begin position="636"/>
        <end position="645"/>
    </location>
</feature>
<name>A0A0K6SAD1_9ALVE</name>
<feature type="region of interest" description="Disordered" evidence="1">
    <location>
        <begin position="417"/>
        <end position="665"/>
    </location>
</feature>
<dbReference type="VEuPathDB" id="CryptoDB:Cvel_9265"/>
<feature type="region of interest" description="Disordered" evidence="1">
    <location>
        <begin position="788"/>
        <end position="816"/>
    </location>
</feature>
<dbReference type="EMBL" id="CDMZ01004258">
    <property type="protein sequence ID" value="CUC10502.1"/>
    <property type="molecule type" value="Genomic_DNA"/>
</dbReference>
<sequence>MTSKFKVEPVIKVKEEPDIKVKEEPVESKPSAAPFEGQVTAETESGLQAAVSSRAGNGKPNDSAAAAKSSEESVRAQLRASAATRSRIAAQQSHGGSQFGNRQAPQILLPLGSKVPPAPRILVPVASHIPQNSLVYLPSEGFDIPPQQQLHPQPPHTVGWAPHFPPPDLAMSPEAWQFKQLGAPSARRPLYTAPRPAAAAVASRSQHSGPLDLEVAAAAAASLDRRVSAPGGQTRARPGGIRGQQPKKERHGQLQMPNAPDKPGCDAACDRLGRPWLDGNGQQFVGRKETDPVRFGSWDGYRGSIWDSDRARLPVERQTGMCPRCGDLDGHRPMGGLGACPQIRSGKGCGSCGQAGHLVPFCPHSKSGKKLHNTLQPKMLEQSAGKGEGVGESSKKRKLLEAVQKGAAACSMNAGGFSSSGEFSSLPSSCNRTNPPDPPHTHQKKQQKRGPPEPFSSDHSKEESEGETQSEHPQMPQASEGSKGQKTNAQQTCREPLEKEIRDACEMMDRGALNLKKESNGKNGVDRKRVQKLVRDAQKAGMLSVAGETPERVKKLQSRLAKGADLKQGCAPSSKSQSCTPKGPSGSKSAKAAASAAQAQNSNPSQQSKDTRKEKKGIQPKKVTDHPLFGGLDGRMGNDKVEKEVKKTKKGTVDTQGGAVGDSLSKRIDARERSAFPSHPAAPEPMRADSAHSLFAPAAAAASASAAGVGGRGGVSERAVVHHGVSGRQWGIGNWGGEGCQDRSAAGDLVRELQKFFKGGGIGGSDAETLRAVRRLVMDGETEFDREIPDNSLNRVHSSSSFSSASASASSSSAAASPSVLDLIAAARRASSGCPLPNPGASRPDRAHTTRVKRKEETPQREERGVRGSRDKAAPMQVDGNSETFTRRKREGEQNPAQTASSTGPLSTRPPPSNSNRLPPEPLQIPPTAAPTGAPPKRVILRPRSAVEAQAGRRTDSKVPRREKRPEEHPPQNNTGAAQATGSFSHNSLTPPMQIEPHPSHLLPNPPTLPLLRNPFRDNAPPEGGGVPLPTPPEGGFFAEQTQRPPRMQSSLLPPPGMQPPPPHLPPPPMEPPPGMQAPSSTTDFSASAYADDHLHGHPAYDSPGGMMGDETGQDEYVYNRQPNVREDSSTSLYVRLSSCSQGGSQAASSGDEWQAETTSVAPRSWYS</sequence>
<feature type="compositionally biased region" description="Pro residues" evidence="1">
    <location>
        <begin position="1053"/>
        <end position="1076"/>
    </location>
</feature>
<feature type="region of interest" description="Disordered" evidence="1">
    <location>
        <begin position="831"/>
        <end position="1117"/>
    </location>
</feature>
<evidence type="ECO:0000256" key="1">
    <source>
        <dbReference type="SAM" id="MobiDB-lite"/>
    </source>
</evidence>
<feature type="compositionally biased region" description="Polar residues" evidence="1">
    <location>
        <begin position="476"/>
        <end position="493"/>
    </location>
</feature>
<protein>
    <submittedName>
        <fullName evidence="2">Uncharacterized protein</fullName>
    </submittedName>
</protein>
<feature type="compositionally biased region" description="Low complexity" evidence="1">
    <location>
        <begin position="79"/>
        <end position="93"/>
    </location>
</feature>
<feature type="region of interest" description="Disordered" evidence="1">
    <location>
        <begin position="1141"/>
        <end position="1168"/>
    </location>
</feature>
<feature type="compositionally biased region" description="Pro residues" evidence="1">
    <location>
        <begin position="908"/>
        <end position="929"/>
    </location>
</feature>